<dbReference type="AlphaFoldDB" id="A0A6A5XVJ6"/>
<keyword evidence="2" id="KW-1185">Reference proteome</keyword>
<dbReference type="RefSeq" id="XP_033385070.1">
    <property type="nucleotide sequence ID" value="XM_033529982.1"/>
</dbReference>
<evidence type="ECO:0000313" key="2">
    <source>
        <dbReference type="Proteomes" id="UP000799778"/>
    </source>
</evidence>
<organism evidence="1 2">
    <name type="scientific">Aaosphaeria arxii CBS 175.79</name>
    <dbReference type="NCBI Taxonomy" id="1450172"/>
    <lineage>
        <taxon>Eukaryota</taxon>
        <taxon>Fungi</taxon>
        <taxon>Dikarya</taxon>
        <taxon>Ascomycota</taxon>
        <taxon>Pezizomycotina</taxon>
        <taxon>Dothideomycetes</taxon>
        <taxon>Pleosporomycetidae</taxon>
        <taxon>Pleosporales</taxon>
        <taxon>Pleosporales incertae sedis</taxon>
        <taxon>Aaosphaeria</taxon>
    </lineage>
</organism>
<evidence type="ECO:0000313" key="1">
    <source>
        <dbReference type="EMBL" id="KAF2016731.1"/>
    </source>
</evidence>
<accession>A0A6A5XVJ6</accession>
<dbReference type="Proteomes" id="UP000799778">
    <property type="component" value="Unassembled WGS sequence"/>
</dbReference>
<reference evidence="1" key="1">
    <citation type="journal article" date="2020" name="Stud. Mycol.">
        <title>101 Dothideomycetes genomes: a test case for predicting lifestyles and emergence of pathogens.</title>
        <authorList>
            <person name="Haridas S."/>
            <person name="Albert R."/>
            <person name="Binder M."/>
            <person name="Bloem J."/>
            <person name="Labutti K."/>
            <person name="Salamov A."/>
            <person name="Andreopoulos B."/>
            <person name="Baker S."/>
            <person name="Barry K."/>
            <person name="Bills G."/>
            <person name="Bluhm B."/>
            <person name="Cannon C."/>
            <person name="Castanera R."/>
            <person name="Culley D."/>
            <person name="Daum C."/>
            <person name="Ezra D."/>
            <person name="Gonzalez J."/>
            <person name="Henrissat B."/>
            <person name="Kuo A."/>
            <person name="Liang C."/>
            <person name="Lipzen A."/>
            <person name="Lutzoni F."/>
            <person name="Magnuson J."/>
            <person name="Mondo S."/>
            <person name="Nolan M."/>
            <person name="Ohm R."/>
            <person name="Pangilinan J."/>
            <person name="Park H.-J."/>
            <person name="Ramirez L."/>
            <person name="Alfaro M."/>
            <person name="Sun H."/>
            <person name="Tritt A."/>
            <person name="Yoshinaga Y."/>
            <person name="Zwiers L.-H."/>
            <person name="Turgeon B."/>
            <person name="Goodwin S."/>
            <person name="Spatafora J."/>
            <person name="Crous P."/>
            <person name="Grigoriev I."/>
        </authorList>
    </citation>
    <scope>NUCLEOTIDE SEQUENCE</scope>
    <source>
        <strain evidence="1">CBS 175.79</strain>
    </source>
</reference>
<dbReference type="OrthoDB" id="47059at2759"/>
<dbReference type="GeneID" id="54287379"/>
<proteinExistence type="predicted"/>
<sequence>MTSQTPTKSNLTALLASTSGGNATLVRCPTDMLQRLRNLHEAEWITLFTPVVPHPPSTALERNMDPFEPLGRALARQVRHVPYRLDYGMTETHVDFIPSAGAILIVICTTENIMSHNSRAFEQQRKFARDIQKKVEDKSGRSITPMILLLCTNGANKQTHQDGLSEFPALLTCTDYNTLALSNAVRVLFDN</sequence>
<protein>
    <submittedName>
        <fullName evidence="1">Uncharacterized protein</fullName>
    </submittedName>
</protein>
<dbReference type="EMBL" id="ML978069">
    <property type="protein sequence ID" value="KAF2016731.1"/>
    <property type="molecule type" value="Genomic_DNA"/>
</dbReference>
<name>A0A6A5XVJ6_9PLEO</name>
<gene>
    <name evidence="1" type="ORF">BU24DRAFT_433570</name>
</gene>